<feature type="chain" id="PRO_5009787800" evidence="1">
    <location>
        <begin position="27"/>
        <end position="165"/>
    </location>
</feature>
<gene>
    <name evidence="2" type="ORF">LA5096_04487</name>
</gene>
<protein>
    <submittedName>
        <fullName evidence="2">Uncharacterized protein</fullName>
    </submittedName>
</protein>
<dbReference type="AlphaFoldDB" id="A0A0M6ZHJ0"/>
<accession>A0A0M6ZHJ0</accession>
<keyword evidence="3" id="KW-1185">Reference proteome</keyword>
<sequence length="165" mass="16481">MFQRPAILSSVLFLVLGVISPTTAQAGGTDCVVYATDYANSYVGSGDVVGDTVSGGMAGAVVGGAWAGPSGARRGARAGGALGVLNNMGSLPGGWQALYDMAYQMCEQQTSGANVAPFHSTPGYPAAGIQNSPSSNCRSSASVNAPLKRTPEGGIIVGSDFGSCR</sequence>
<dbReference type="STRING" id="311410.LA5095_04216"/>
<dbReference type="Proteomes" id="UP000049983">
    <property type="component" value="Unassembled WGS sequence"/>
</dbReference>
<dbReference type="OrthoDB" id="7678974at2"/>
<organism evidence="2 3">
    <name type="scientific">Roseibium album</name>
    <dbReference type="NCBI Taxonomy" id="311410"/>
    <lineage>
        <taxon>Bacteria</taxon>
        <taxon>Pseudomonadati</taxon>
        <taxon>Pseudomonadota</taxon>
        <taxon>Alphaproteobacteria</taxon>
        <taxon>Hyphomicrobiales</taxon>
        <taxon>Stappiaceae</taxon>
        <taxon>Roseibium</taxon>
    </lineage>
</organism>
<feature type="signal peptide" evidence="1">
    <location>
        <begin position="1"/>
        <end position="26"/>
    </location>
</feature>
<keyword evidence="1" id="KW-0732">Signal</keyword>
<reference evidence="3" key="1">
    <citation type="submission" date="2015-07" db="EMBL/GenBank/DDBJ databases">
        <authorList>
            <person name="Rodrigo-Torres Lidia"/>
            <person name="Arahal R.David."/>
        </authorList>
    </citation>
    <scope>NUCLEOTIDE SEQUENCE [LARGE SCALE GENOMIC DNA]</scope>
    <source>
        <strain evidence="3">CECT 5096</strain>
    </source>
</reference>
<evidence type="ECO:0000313" key="3">
    <source>
        <dbReference type="Proteomes" id="UP000049983"/>
    </source>
</evidence>
<evidence type="ECO:0000313" key="2">
    <source>
        <dbReference type="EMBL" id="CTQ75675.1"/>
    </source>
</evidence>
<name>A0A0M6ZHJ0_9HYPH</name>
<evidence type="ECO:0000256" key="1">
    <source>
        <dbReference type="SAM" id="SignalP"/>
    </source>
</evidence>
<dbReference type="EMBL" id="CXWC01000012">
    <property type="protein sequence ID" value="CTQ75675.1"/>
    <property type="molecule type" value="Genomic_DNA"/>
</dbReference>
<dbReference type="RefSeq" id="WP_055118466.1">
    <property type="nucleotide sequence ID" value="NZ_CXWA01000008.1"/>
</dbReference>
<proteinExistence type="predicted"/>
<dbReference type="GeneID" id="97671777"/>